<dbReference type="EMBL" id="JOKH01000001">
    <property type="protein sequence ID" value="KEQ18976.1"/>
    <property type="molecule type" value="Genomic_DNA"/>
</dbReference>
<proteinExistence type="predicted"/>
<dbReference type="OrthoDB" id="6201263at2"/>
<comment type="caution">
    <text evidence="1">The sequence shown here is derived from an EMBL/GenBank/DDBJ whole genome shotgun (WGS) entry which is preliminary data.</text>
</comment>
<dbReference type="RefSeq" id="WP_152558501.1">
    <property type="nucleotide sequence ID" value="NZ_JOKH01000001.1"/>
</dbReference>
<reference evidence="1 2" key="1">
    <citation type="submission" date="2014-06" db="EMBL/GenBank/DDBJ databases">
        <title>Whole Genome Sequences of Three Symbiotic Endozoicomonas Bacteria.</title>
        <authorList>
            <person name="Neave M.J."/>
            <person name="Apprill A."/>
            <person name="Voolstra C.R."/>
        </authorList>
    </citation>
    <scope>NUCLEOTIDE SEQUENCE [LARGE SCALE GENOMIC DNA]</scope>
    <source>
        <strain evidence="1 2">DSM 25634</strain>
    </source>
</reference>
<accession>A0A081NKK3</accession>
<name>A0A081NKK3_9GAMM</name>
<protein>
    <submittedName>
        <fullName evidence="1">Uncharacterized protein</fullName>
    </submittedName>
</protein>
<gene>
    <name evidence="1" type="ORF">GZ78_02735</name>
</gene>
<evidence type="ECO:0000313" key="2">
    <source>
        <dbReference type="Proteomes" id="UP000028073"/>
    </source>
</evidence>
<dbReference type="STRING" id="1137799.GZ78_02735"/>
<keyword evidence="2" id="KW-1185">Reference proteome</keyword>
<organism evidence="1 2">
    <name type="scientific">Endozoicomonas numazuensis</name>
    <dbReference type="NCBI Taxonomy" id="1137799"/>
    <lineage>
        <taxon>Bacteria</taxon>
        <taxon>Pseudomonadati</taxon>
        <taxon>Pseudomonadota</taxon>
        <taxon>Gammaproteobacteria</taxon>
        <taxon>Oceanospirillales</taxon>
        <taxon>Endozoicomonadaceae</taxon>
        <taxon>Endozoicomonas</taxon>
    </lineage>
</organism>
<dbReference type="Proteomes" id="UP000028073">
    <property type="component" value="Unassembled WGS sequence"/>
</dbReference>
<sequence length="293" mass="32951">MSVQGPGNSTRLSPISDKSHPVKANYWFSPWSLVKAISRLLFGISRHDDQPDNRHLNEYKITHPADSDSQKPYSLPDSMVHLADQFSLLSQSRQVSKNDPQWSDTWSFVSDYLTSPAEPSSESQDNESFSFFKDENRNQHHSLYALMPDKKTVLKGDINETLDQCLEQYEPEDPAALKRQMTELCSQSVSNSLFALLKSHIQDTLSEDVTPKFIYDELETTTTFLCKKDSIEAQMVLYCGSFQLIDIFTSQRAELKTPVTIRAKITLPVNKPGAGSLEHLSIDVGAISDVSAL</sequence>
<evidence type="ECO:0000313" key="1">
    <source>
        <dbReference type="EMBL" id="KEQ18976.1"/>
    </source>
</evidence>
<dbReference type="AlphaFoldDB" id="A0A081NKK3"/>